<accession>S3L2F7</accession>
<protein>
    <submittedName>
        <fullName evidence="1">Uncharacterized protein</fullName>
    </submittedName>
</protein>
<name>S3L2F7_TREMA</name>
<dbReference type="OrthoDB" id="356440at2"/>
<gene>
    <name evidence="1" type="ORF">HMPREF9194_01296</name>
</gene>
<dbReference type="Proteomes" id="UP000014541">
    <property type="component" value="Unassembled WGS sequence"/>
</dbReference>
<comment type="caution">
    <text evidence="1">The sequence shown here is derived from an EMBL/GenBank/DDBJ whole genome shotgun (WGS) entry which is preliminary data.</text>
</comment>
<dbReference type="AlphaFoldDB" id="S3L2F7"/>
<dbReference type="EMBL" id="ATFF01000006">
    <property type="protein sequence ID" value="EPF30969.1"/>
    <property type="molecule type" value="Genomic_DNA"/>
</dbReference>
<reference evidence="1 2" key="1">
    <citation type="submission" date="2013-04" db="EMBL/GenBank/DDBJ databases">
        <title>The Genome Sequence of Treponema maltophilum ATCC 51939.</title>
        <authorList>
            <consortium name="The Broad Institute Genomics Platform"/>
            <person name="Earl A."/>
            <person name="Ward D."/>
            <person name="Feldgarden M."/>
            <person name="Gevers D."/>
            <person name="Leonetti C."/>
            <person name="Blanton J.M."/>
            <person name="Dewhirst F.E."/>
            <person name="Izard J."/>
            <person name="Walker B."/>
            <person name="Young S."/>
            <person name="Zeng Q."/>
            <person name="Gargeya S."/>
            <person name="Fitzgerald M."/>
            <person name="Haas B."/>
            <person name="Abouelleil A."/>
            <person name="Allen A.W."/>
            <person name="Alvarado L."/>
            <person name="Arachchi H.M."/>
            <person name="Berlin A.M."/>
            <person name="Chapman S.B."/>
            <person name="Gainer-Dewar J."/>
            <person name="Goldberg J."/>
            <person name="Griggs A."/>
            <person name="Gujja S."/>
            <person name="Hansen M."/>
            <person name="Howarth C."/>
            <person name="Imamovic A."/>
            <person name="Ireland A."/>
            <person name="Larimer J."/>
            <person name="McCowan C."/>
            <person name="Murphy C."/>
            <person name="Pearson M."/>
            <person name="Poon T.W."/>
            <person name="Priest M."/>
            <person name="Roberts A."/>
            <person name="Saif S."/>
            <person name="Shea T."/>
            <person name="Sisk P."/>
            <person name="Sykes S."/>
            <person name="Wortman J."/>
            <person name="Nusbaum C."/>
            <person name="Birren B."/>
        </authorList>
    </citation>
    <scope>NUCLEOTIDE SEQUENCE [LARGE SCALE GENOMIC DNA]</scope>
    <source>
        <strain evidence="1 2">ATCC 51939</strain>
    </source>
</reference>
<dbReference type="HOGENOM" id="CLU_690664_0_0_12"/>
<sequence length="399" mass="44517">MNAPLTGIARDVVADFLFSEKPPLELHTVSGAHTDGEPLTLSSAQYAAVSNRLLFFPFAAVPEFFFEAARIDVRFFYKGRGVRFFGELKRVKNGFALIVPQTILKSDDVPPVYLKDISASIYIPGFTSAQARCRLADGFEPFNNRQWLCFSKKEALRSQGFFETVSSLRSVELPPLCRAVVDRTKRILYLPGKKIPLRNFFPFPVSVTADDIAEDEKSRIEAEVSALPYDVYIPLAPGDRHSVHTVLAFKSYKPTISPVDIEEKLLLLPVCRFLAMPHKDGGAIWHRLQPLSILSLNHSSLILGGSGFSHGTGSSFVGAGFPGAAESRGMPFPLSEGGEYRIRIRIFIGPVCRVLDATFFVSKLYKNGEGALCAFCSFSRIQEEDRRFLYEKYYGVLYK</sequence>
<organism evidence="1 2">
    <name type="scientific">Treponema maltophilum ATCC 51939</name>
    <dbReference type="NCBI Taxonomy" id="1125699"/>
    <lineage>
        <taxon>Bacteria</taxon>
        <taxon>Pseudomonadati</taxon>
        <taxon>Spirochaetota</taxon>
        <taxon>Spirochaetia</taxon>
        <taxon>Spirochaetales</taxon>
        <taxon>Treponemataceae</taxon>
        <taxon>Treponema</taxon>
    </lineage>
</organism>
<dbReference type="PATRIC" id="fig|1125699.3.peg.1313"/>
<evidence type="ECO:0000313" key="1">
    <source>
        <dbReference type="EMBL" id="EPF30969.1"/>
    </source>
</evidence>
<dbReference type="RefSeq" id="WP_016525580.1">
    <property type="nucleotide sequence ID" value="NZ_KE332518.1"/>
</dbReference>
<keyword evidence="2" id="KW-1185">Reference proteome</keyword>
<proteinExistence type="predicted"/>
<evidence type="ECO:0000313" key="2">
    <source>
        <dbReference type="Proteomes" id="UP000014541"/>
    </source>
</evidence>
<dbReference type="STRING" id="1125699.HMPREF9194_01296"/>